<dbReference type="SUPFAM" id="SSF49785">
    <property type="entry name" value="Galactose-binding domain-like"/>
    <property type="match status" value="1"/>
</dbReference>
<dbReference type="InterPro" id="IPR054593">
    <property type="entry name" value="Beta-mannosidase-like_N2"/>
</dbReference>
<evidence type="ECO:0000256" key="1">
    <source>
        <dbReference type="ARBA" id="ARBA00022729"/>
    </source>
</evidence>
<dbReference type="PANTHER" id="PTHR43817">
    <property type="entry name" value="GLYCOSYL HYDROLASE"/>
    <property type="match status" value="1"/>
</dbReference>
<keyword evidence="1" id="KW-0732">Signal</keyword>
<proteinExistence type="predicted"/>
<dbReference type="AlphaFoldDB" id="A0A9D1SCX6"/>
<protein>
    <submittedName>
        <fullName evidence="4">Glycoside hydrolase family 2</fullName>
    </submittedName>
</protein>
<dbReference type="PANTHER" id="PTHR43817:SF1">
    <property type="entry name" value="HYDROLASE, FAMILY 43, PUTATIVE (AFU_ORTHOLOGUE AFUA_3G01660)-RELATED"/>
    <property type="match status" value="1"/>
</dbReference>
<reference evidence="4" key="2">
    <citation type="journal article" date="2021" name="PeerJ">
        <title>Extensive microbial diversity within the chicken gut microbiome revealed by metagenomics and culture.</title>
        <authorList>
            <person name="Gilroy R."/>
            <person name="Ravi A."/>
            <person name="Getino M."/>
            <person name="Pursley I."/>
            <person name="Horton D.L."/>
            <person name="Alikhan N.F."/>
            <person name="Baker D."/>
            <person name="Gharbi K."/>
            <person name="Hall N."/>
            <person name="Watson M."/>
            <person name="Adriaenssens E.M."/>
            <person name="Foster-Nyarko E."/>
            <person name="Jarju S."/>
            <person name="Secka A."/>
            <person name="Antonio M."/>
            <person name="Oren A."/>
            <person name="Chaudhuri R.R."/>
            <person name="La Ragione R."/>
            <person name="Hildebrand F."/>
            <person name="Pallen M.J."/>
        </authorList>
    </citation>
    <scope>NUCLEOTIDE SEQUENCE</scope>
    <source>
        <strain evidence="4">CHK158-818</strain>
    </source>
</reference>
<reference evidence="4" key="1">
    <citation type="submission" date="2020-10" db="EMBL/GenBank/DDBJ databases">
        <authorList>
            <person name="Gilroy R."/>
        </authorList>
    </citation>
    <scope>NUCLEOTIDE SEQUENCE</scope>
    <source>
        <strain evidence="4">CHK158-818</strain>
    </source>
</reference>
<evidence type="ECO:0000313" key="4">
    <source>
        <dbReference type="EMBL" id="HIU54967.1"/>
    </source>
</evidence>
<dbReference type="Pfam" id="PF17132">
    <property type="entry name" value="Glyco_hydro_106"/>
    <property type="match status" value="1"/>
</dbReference>
<organism evidence="4 5">
    <name type="scientific">Candidatus Gallibacteroides avistercoris</name>
    <dbReference type="NCBI Taxonomy" id="2840833"/>
    <lineage>
        <taxon>Bacteria</taxon>
        <taxon>Pseudomonadati</taxon>
        <taxon>Bacteroidota</taxon>
        <taxon>Bacteroidia</taxon>
        <taxon>Bacteroidales</taxon>
        <taxon>Bacteroidaceae</taxon>
        <taxon>Bacteroidaceae incertae sedis</taxon>
        <taxon>Candidatus Gallibacteroides</taxon>
    </lineage>
</organism>
<dbReference type="InterPro" id="IPR008979">
    <property type="entry name" value="Galactose-bd-like_sf"/>
</dbReference>
<evidence type="ECO:0000256" key="2">
    <source>
        <dbReference type="ARBA" id="ARBA00022801"/>
    </source>
</evidence>
<dbReference type="Gene3D" id="2.60.120.260">
    <property type="entry name" value="Galactose-binding domain-like"/>
    <property type="match status" value="1"/>
</dbReference>
<feature type="domain" description="Beta-mannosidase-like galactose-binding" evidence="3">
    <location>
        <begin position="958"/>
        <end position="1029"/>
    </location>
</feature>
<name>A0A9D1SCX6_9BACT</name>
<dbReference type="GO" id="GO:0005975">
    <property type="term" value="P:carbohydrate metabolic process"/>
    <property type="evidence" value="ECO:0007669"/>
    <property type="project" value="InterPro"/>
</dbReference>
<dbReference type="EMBL" id="DVNA01000096">
    <property type="protein sequence ID" value="HIU54967.1"/>
    <property type="molecule type" value="Genomic_DNA"/>
</dbReference>
<accession>A0A9D1SCX6</accession>
<evidence type="ECO:0000259" key="3">
    <source>
        <dbReference type="Pfam" id="PF22666"/>
    </source>
</evidence>
<evidence type="ECO:0000313" key="5">
    <source>
        <dbReference type="Proteomes" id="UP000824112"/>
    </source>
</evidence>
<sequence length="1075" mass="120314">MKKMIRNISAVVVCSLFFFSCNEPGKQLQSGFIAPPDTVQTSVYWYWISGNISKEGVVKDLQSMKAAGINRAFIGQIGLTPQETPTGPVRMFTDEWYDIVHTALKTATELGIDIGMFNCPGWSQAGGPWVKPEQAMRYLATTRTEVQGGQKVSITLPKPEGPFQDVKVLAYPAPAIDVPVLNTQTARILASSVPNASRMIDGNRETSVQFSRPGDAVIDILPHKPFTLRSVRIQTTEAPINNVVDLLVEENGDYRLLKSFVINRTNAGREVGFDPYAPVTITVFPTEGNRFRLVFKNTTAGSGIRELELSAVPLVERYSEKSLAKMHQTPLPYWQDYMWPAQEEPGDASLVVSADRVMDISDKLDGDLLTWEVPEGKWIVLRTGMLPTQVMNGPAIEDGIGLEVDKWSREHLAAHYDAYVGELCRRIPAEDRKAWKVIVSDSYEKGGQNFGDDFFEDFQQRYGYDPKPFLPVYSGVVVGSQEQSDRFLWDVRRMMADRLAYDHIGALRELAHKDGFTTWLENYGHWGFPGEFLQYGGQSDEVSGEFWSEGDLGNIENRAASSCAHIYGKSKVSAESFTCGGPPFIRYPALMKQRGDRFFSEGINNTLLHVYISQPTEGKKPGLNAWFGNEFNRNNTWFSQLDLFTLYLKRCNFMLQQGLNVADVAYFIGEDAPKMTGVTDPALPSGYQFDYINAEVITRDMTVKDGMLTLPHGTQYRVLVLPRQETMRPELLSKIKELVAEGAIVLGPAPNRSPSLQNYPEADQQVCRMAEELWGDAKSAKGKNSFGKGMVLNGYTMQEVFDMIQCIPDCKVGDKVPVLYGHRILNGMDIYFLTNQSDQTITFNPEFRVSGKQPEWWQPATGEVRNLPAYVQGKNTTIVPLKLEPFESAFIVFRSAADKSSLSSPEDNFPSPTVLAEVNNNWSVSFDSQMRGEPSVTFDVLKDWATVENENIKYYSGTAFYTNTFTLNNLPEQETLYVNLNRVGVMAKVKVNGTYVGGLWTAPYRLDITDFVKAGENQLEVEVVNTWVNRLIGDSRLPVDERPTWAPQNPFSPDTPLMPSGLIGPVVIESVAYSK</sequence>
<dbReference type="GO" id="GO:0004553">
    <property type="term" value="F:hydrolase activity, hydrolyzing O-glycosyl compounds"/>
    <property type="evidence" value="ECO:0007669"/>
    <property type="project" value="InterPro"/>
</dbReference>
<dbReference type="Pfam" id="PF22666">
    <property type="entry name" value="Glyco_hydro_2_N2"/>
    <property type="match status" value="1"/>
</dbReference>
<dbReference type="PROSITE" id="PS51257">
    <property type="entry name" value="PROKAR_LIPOPROTEIN"/>
    <property type="match status" value="1"/>
</dbReference>
<comment type="caution">
    <text evidence="4">The sequence shown here is derived from an EMBL/GenBank/DDBJ whole genome shotgun (WGS) entry which is preliminary data.</text>
</comment>
<gene>
    <name evidence="4" type="ORF">IAB03_04050</name>
</gene>
<dbReference type="NCBIfam" id="NF045579">
    <property type="entry name" value="rhamnoside_JR"/>
    <property type="match status" value="1"/>
</dbReference>
<dbReference type="Proteomes" id="UP000824112">
    <property type="component" value="Unassembled WGS sequence"/>
</dbReference>
<keyword evidence="2 4" id="KW-0378">Hydrolase</keyword>